<reference evidence="3 4" key="1">
    <citation type="submission" date="2020-08" db="EMBL/GenBank/DDBJ databases">
        <title>Genomic Encyclopedia of Type Strains, Phase IV (KMG-IV): sequencing the most valuable type-strain genomes for metagenomic binning, comparative biology and taxonomic classification.</title>
        <authorList>
            <person name="Goeker M."/>
        </authorList>
    </citation>
    <scope>NUCLEOTIDE SEQUENCE [LARGE SCALE GENOMIC DNA]</scope>
    <source>
        <strain evidence="3 4">DSM 15743</strain>
    </source>
</reference>
<protein>
    <submittedName>
        <fullName evidence="3">Putative NADPH-quinone reductase</fullName>
    </submittedName>
</protein>
<dbReference type="EMBL" id="JACIDC010000005">
    <property type="protein sequence ID" value="MBB4040174.1"/>
    <property type="molecule type" value="Genomic_DNA"/>
</dbReference>
<evidence type="ECO:0000259" key="2">
    <source>
        <dbReference type="Pfam" id="PF02525"/>
    </source>
</evidence>
<proteinExistence type="predicted"/>
<dbReference type="InterPro" id="IPR046980">
    <property type="entry name" value="KefG/KefF"/>
</dbReference>
<dbReference type="Proteomes" id="UP000519439">
    <property type="component" value="Unassembled WGS sequence"/>
</dbReference>
<dbReference type="GO" id="GO:0009055">
    <property type="term" value="F:electron transfer activity"/>
    <property type="evidence" value="ECO:0007669"/>
    <property type="project" value="TreeGrafter"/>
</dbReference>
<gene>
    <name evidence="3" type="ORF">GGR34_001825</name>
</gene>
<evidence type="ECO:0000313" key="4">
    <source>
        <dbReference type="Proteomes" id="UP000519439"/>
    </source>
</evidence>
<dbReference type="InterPro" id="IPR003680">
    <property type="entry name" value="Flavodoxin_fold"/>
</dbReference>
<comment type="caution">
    <text evidence="3">The sequence shown here is derived from an EMBL/GenBank/DDBJ whole genome shotgun (WGS) entry which is preliminary data.</text>
</comment>
<keyword evidence="4" id="KW-1185">Reference proteome</keyword>
<dbReference type="SUPFAM" id="SSF52218">
    <property type="entry name" value="Flavoproteins"/>
    <property type="match status" value="1"/>
</dbReference>
<dbReference type="RefSeq" id="WP_027315237.1">
    <property type="nucleotide sequence ID" value="NZ_JACIDC010000005.1"/>
</dbReference>
<sequence>MPNTLILVAHPQMDASRANKALLAAVAGRPGIAIVDLYGASPGGRIDVEAQVRHLLGADRIVLQFPMQWYATPSLLKEWQDQVLTRMVYLAFEQEGRLLKGKPILAAVTAGAPEKAYSPEGYNLFSVAELLRPLEATANRCGLHWQEPFIVYDARDASDEILAHAGDRYANRLGNLSLTLAA</sequence>
<dbReference type="AlphaFoldDB" id="A0A7W6IEW1"/>
<dbReference type="PANTHER" id="PTHR47307:SF1">
    <property type="entry name" value="GLUTATHIONE-REGULATED POTASSIUM-EFFLUX SYSTEM ANCILLARY PROTEIN KEFG"/>
    <property type="match status" value="1"/>
</dbReference>
<dbReference type="Pfam" id="PF02525">
    <property type="entry name" value="Flavodoxin_2"/>
    <property type="match status" value="1"/>
</dbReference>
<organism evidence="3 4">
    <name type="scientific">Microvirga flocculans</name>
    <dbReference type="NCBI Taxonomy" id="217168"/>
    <lineage>
        <taxon>Bacteria</taxon>
        <taxon>Pseudomonadati</taxon>
        <taxon>Pseudomonadota</taxon>
        <taxon>Alphaproteobacteria</taxon>
        <taxon>Hyphomicrobiales</taxon>
        <taxon>Methylobacteriaceae</taxon>
        <taxon>Microvirga</taxon>
    </lineage>
</organism>
<name>A0A7W6IEW1_9HYPH</name>
<keyword evidence="1" id="KW-0560">Oxidoreductase</keyword>
<dbReference type="PANTHER" id="PTHR47307">
    <property type="entry name" value="GLUTATHIONE-REGULATED POTASSIUM-EFFLUX SYSTEM ANCILLARY PROTEIN KEFG"/>
    <property type="match status" value="1"/>
</dbReference>
<dbReference type="GO" id="GO:0010181">
    <property type="term" value="F:FMN binding"/>
    <property type="evidence" value="ECO:0007669"/>
    <property type="project" value="TreeGrafter"/>
</dbReference>
<evidence type="ECO:0000313" key="3">
    <source>
        <dbReference type="EMBL" id="MBB4040174.1"/>
    </source>
</evidence>
<dbReference type="GO" id="GO:0003955">
    <property type="term" value="F:NAD(P)H dehydrogenase (quinone) activity"/>
    <property type="evidence" value="ECO:0007669"/>
    <property type="project" value="TreeGrafter"/>
</dbReference>
<feature type="domain" description="Flavodoxin-like fold" evidence="2">
    <location>
        <begin position="3"/>
        <end position="173"/>
    </location>
</feature>
<dbReference type="InterPro" id="IPR029039">
    <property type="entry name" value="Flavoprotein-like_sf"/>
</dbReference>
<accession>A0A7W6IEW1</accession>
<dbReference type="Gene3D" id="3.40.50.360">
    <property type="match status" value="1"/>
</dbReference>
<evidence type="ECO:0000256" key="1">
    <source>
        <dbReference type="ARBA" id="ARBA00023002"/>
    </source>
</evidence>